<dbReference type="PANTHER" id="PTHR33127:SF5">
    <property type="entry name" value="TRANSMEMBRANE PROTEIN"/>
    <property type="match status" value="1"/>
</dbReference>
<dbReference type="AlphaFoldDB" id="A0AAV0R297"/>
<proteinExistence type="predicted"/>
<organism evidence="2 3">
    <name type="scientific">Linum tenue</name>
    <dbReference type="NCBI Taxonomy" id="586396"/>
    <lineage>
        <taxon>Eukaryota</taxon>
        <taxon>Viridiplantae</taxon>
        <taxon>Streptophyta</taxon>
        <taxon>Embryophyta</taxon>
        <taxon>Tracheophyta</taxon>
        <taxon>Spermatophyta</taxon>
        <taxon>Magnoliopsida</taxon>
        <taxon>eudicotyledons</taxon>
        <taxon>Gunneridae</taxon>
        <taxon>Pentapetalae</taxon>
        <taxon>rosids</taxon>
        <taxon>fabids</taxon>
        <taxon>Malpighiales</taxon>
        <taxon>Linaceae</taxon>
        <taxon>Linum</taxon>
    </lineage>
</organism>
<comment type="caution">
    <text evidence="2">The sequence shown here is derived from an EMBL/GenBank/DDBJ whole genome shotgun (WGS) entry which is preliminary data.</text>
</comment>
<dbReference type="InterPro" id="IPR005174">
    <property type="entry name" value="KIB1-4_b-propeller"/>
</dbReference>
<evidence type="ECO:0000313" key="2">
    <source>
        <dbReference type="EMBL" id="CAI0551326.1"/>
    </source>
</evidence>
<evidence type="ECO:0000259" key="1">
    <source>
        <dbReference type="Pfam" id="PF03478"/>
    </source>
</evidence>
<dbReference type="PANTHER" id="PTHR33127">
    <property type="entry name" value="TRANSMEMBRANE PROTEIN"/>
    <property type="match status" value="1"/>
</dbReference>
<protein>
    <recommendedName>
        <fullName evidence="1">KIB1-4 beta-propeller domain-containing protein</fullName>
    </recommendedName>
</protein>
<dbReference type="Proteomes" id="UP001154282">
    <property type="component" value="Unassembled WGS sequence"/>
</dbReference>
<accession>A0AAV0R297</accession>
<sequence>MSEERLEPWLVYLHGDEKPNVTKLYSLPQRRHNVINIPGLRSTHKIDTSSHGWLVITVVGDDDCEDDYLLNPVTMEKIQLPKWPGPDLAYAFCTLSSPPHDRSCVVMYILDTDQKVFLYCKPGDESWTRQEVQAPCNCPAVGYNFDAITSINNEIYGLTICCQSLVKFQFGRDHDDHDCCNLRLLDLNVRKPNQTHHFVRTCGTICYSMVQCSPTELIVVEVHYGDEFLVGDSTTDVGCMGIELYKVNLRDQVCGRMKSLPGDSAIFLGASDNTAVYYKIPRDDLDSGRVRGNTIYFTERNDKYLYAYDVQERSVSVSLPCPDVKCDYGGPYWIQLPVNWSLMNDPQQPQVVASEDDSPNRETPSIEANKIASKLQIMKRGGGVRDWWSDLLNDILYEIQSLLFGADRCYFRLACKTWKSSFSNSTSESGYRSAKLQKIHQFPILMHIGNDGELVNFFNPIMNSTHTLPLLGLTGAIIRCSKDGWLLITQGSTGEKIFFLNPFTNERIDLPDLDEYIFDGITFSSLPASSDCMVLGYSNYEKYTIRLHFIYRGESEWSGSDVQKNGVLLDNSYSNPVYHQGLFYLMGKAGNLCIHDPGGRTEQSTSKVIDLARKPSALTRTSQLMECEGKLLSVCTGHMGKPLEVYEMNQESMAWEELGSLDDTMLFLSYTSLLSATTSGVQISGLGNKVFLDRFSRKDGVFYSLKTRKFHTFWSGYNSDDWCDTKKYTNCAWIVPNFETHKKGELQWFDPAIQIEQAED</sequence>
<feature type="domain" description="KIB1-4 beta-propeller" evidence="1">
    <location>
        <begin position="24"/>
        <end position="306"/>
    </location>
</feature>
<dbReference type="Pfam" id="PF03478">
    <property type="entry name" value="Beta-prop_KIB1-4"/>
    <property type="match status" value="2"/>
</dbReference>
<keyword evidence="3" id="KW-1185">Reference proteome</keyword>
<feature type="domain" description="KIB1-4 beta-propeller" evidence="1">
    <location>
        <begin position="457"/>
        <end position="692"/>
    </location>
</feature>
<gene>
    <name evidence="2" type="ORF">LITE_LOCUS45915</name>
</gene>
<evidence type="ECO:0000313" key="3">
    <source>
        <dbReference type="Proteomes" id="UP001154282"/>
    </source>
</evidence>
<dbReference type="EMBL" id="CAMGYJ010000010">
    <property type="protein sequence ID" value="CAI0551326.1"/>
    <property type="molecule type" value="Genomic_DNA"/>
</dbReference>
<reference evidence="2" key="1">
    <citation type="submission" date="2022-08" db="EMBL/GenBank/DDBJ databases">
        <authorList>
            <person name="Gutierrez-Valencia J."/>
        </authorList>
    </citation>
    <scope>NUCLEOTIDE SEQUENCE</scope>
</reference>
<name>A0AAV0R297_9ROSI</name>